<protein>
    <submittedName>
        <fullName evidence="3">GCN5-related N-acetyltransferase</fullName>
    </submittedName>
</protein>
<dbReference type="eggNOG" id="COG2388">
    <property type="taxonomic scope" value="Bacteria"/>
</dbReference>
<organism evidence="3 4">
    <name type="scientific">Jonesia denitrificans (strain ATCC 14870 / DSM 20603 / BCRC 15368 / CIP 55.134 / JCM 11481 / NBRC 15587 / NCTC 10816 / Prevot 55134)</name>
    <name type="common">Listeria denitrificans</name>
    <dbReference type="NCBI Taxonomy" id="471856"/>
    <lineage>
        <taxon>Bacteria</taxon>
        <taxon>Bacillati</taxon>
        <taxon>Actinomycetota</taxon>
        <taxon>Actinomycetes</taxon>
        <taxon>Micrococcales</taxon>
        <taxon>Jonesiaceae</taxon>
        <taxon>Jonesia</taxon>
    </lineage>
</organism>
<dbReference type="STRING" id="471856.Jden_0257"/>
<evidence type="ECO:0000313" key="3">
    <source>
        <dbReference type="EMBL" id="ACV07931.1"/>
    </source>
</evidence>
<reference evidence="3 4" key="1">
    <citation type="journal article" date="2009" name="Stand. Genomic Sci.">
        <title>Complete genome sequence of Jonesia denitrificans type strain (Prevot 55134).</title>
        <authorList>
            <person name="Pukall R."/>
            <person name="Gehrich-Schroter G."/>
            <person name="Lapidus A."/>
            <person name="Nolan M."/>
            <person name="Glavina Del Rio T."/>
            <person name="Lucas S."/>
            <person name="Chen F."/>
            <person name="Tice H."/>
            <person name="Pitluck S."/>
            <person name="Cheng J.F."/>
            <person name="Copeland A."/>
            <person name="Saunders E."/>
            <person name="Brettin T."/>
            <person name="Detter J.C."/>
            <person name="Bruce D."/>
            <person name="Goodwin L."/>
            <person name="Pati A."/>
            <person name="Ivanova N."/>
            <person name="Mavromatis K."/>
            <person name="Ovchinnikova G."/>
            <person name="Chen A."/>
            <person name="Palaniappan K."/>
            <person name="Land M."/>
            <person name="Hauser L."/>
            <person name="Chang Y.J."/>
            <person name="Jeffries C.D."/>
            <person name="Chain P."/>
            <person name="Goker M."/>
            <person name="Bristow J."/>
            <person name="Eisen J.A."/>
            <person name="Markowitz V."/>
            <person name="Hugenholtz P."/>
            <person name="Kyrpides N.C."/>
            <person name="Klenk H.P."/>
            <person name="Han C."/>
        </authorList>
    </citation>
    <scope>NUCLEOTIDE SEQUENCE [LARGE SCALE GENOMIC DNA]</scope>
    <source>
        <strain evidence="4">ATCC 14870 / DSM 20603 / BCRC 15368 / CIP 55.134 / JCM 11481 / NBRC 15587 / NCTC 10816 / Prevot 55134</strain>
    </source>
</reference>
<dbReference type="PANTHER" id="PTHR31435:SF10">
    <property type="entry name" value="BSR4717 PROTEIN"/>
    <property type="match status" value="1"/>
</dbReference>
<dbReference type="PANTHER" id="PTHR31435">
    <property type="entry name" value="PROTEIN NATD1"/>
    <property type="match status" value="1"/>
</dbReference>
<accession>C7QZ23</accession>
<dbReference type="Gene3D" id="3.40.630.30">
    <property type="match status" value="1"/>
</dbReference>
<dbReference type="PROSITE" id="PS51186">
    <property type="entry name" value="GNAT"/>
    <property type="match status" value="1"/>
</dbReference>
<dbReference type="CDD" id="cd04301">
    <property type="entry name" value="NAT_SF"/>
    <property type="match status" value="1"/>
</dbReference>
<evidence type="ECO:0000313" key="4">
    <source>
        <dbReference type="Proteomes" id="UP000000628"/>
    </source>
</evidence>
<dbReference type="GO" id="GO:0016747">
    <property type="term" value="F:acyltransferase activity, transferring groups other than amino-acyl groups"/>
    <property type="evidence" value="ECO:0007669"/>
    <property type="project" value="InterPro"/>
</dbReference>
<dbReference type="Pfam" id="PF14542">
    <property type="entry name" value="Acetyltransf_CG"/>
    <property type="match status" value="1"/>
</dbReference>
<evidence type="ECO:0000259" key="1">
    <source>
        <dbReference type="PROSITE" id="PS51186"/>
    </source>
</evidence>
<keyword evidence="3" id="KW-0808">Transferase</keyword>
<dbReference type="AlphaFoldDB" id="C7QZ23"/>
<dbReference type="HOGENOM" id="CLU_132888_0_2_11"/>
<dbReference type="Proteomes" id="UP000000628">
    <property type="component" value="Chromosome"/>
</dbReference>
<sequence>MEGMADVSGDVDVVQVAEMNRFEAWMPDGSVAGFLEYRLEGQGLFQKVLVMPHTVVNPQYEGRGVGSALVREALSWARKIGAQVDPQCSFVAAYLRRHPVYSDVWDGAGSASE</sequence>
<proteinExistence type="predicted"/>
<keyword evidence="4" id="KW-1185">Reference proteome</keyword>
<dbReference type="EMBL" id="CP001706">
    <property type="protein sequence ID" value="ACV07931.1"/>
    <property type="molecule type" value="Genomic_DNA"/>
</dbReference>
<dbReference type="KEGG" id="jde:Jden_0257"/>
<name>C7QZ23_JONDD</name>
<dbReference type="InterPro" id="IPR031165">
    <property type="entry name" value="GNAT_YJDJ"/>
</dbReference>
<feature type="domain" description="N-acetyltransferase" evidence="2">
    <location>
        <begin position="14"/>
        <end position="106"/>
    </location>
</feature>
<feature type="domain" description="N-acetyltransferase" evidence="1">
    <location>
        <begin position="1"/>
        <end position="113"/>
    </location>
</feature>
<dbReference type="PROSITE" id="PS51729">
    <property type="entry name" value="GNAT_YJDJ"/>
    <property type="match status" value="1"/>
</dbReference>
<dbReference type="InterPro" id="IPR045057">
    <property type="entry name" value="Gcn5-rel_NAT"/>
</dbReference>
<dbReference type="InterPro" id="IPR000182">
    <property type="entry name" value="GNAT_dom"/>
</dbReference>
<evidence type="ECO:0000259" key="2">
    <source>
        <dbReference type="PROSITE" id="PS51729"/>
    </source>
</evidence>
<gene>
    <name evidence="3" type="ordered locus">Jden_0257</name>
</gene>
<dbReference type="InterPro" id="IPR016181">
    <property type="entry name" value="Acyl_CoA_acyltransferase"/>
</dbReference>
<dbReference type="SUPFAM" id="SSF55729">
    <property type="entry name" value="Acyl-CoA N-acyltransferases (Nat)"/>
    <property type="match status" value="1"/>
</dbReference>